<dbReference type="GeneID" id="92051535"/>
<reference evidence="2 3" key="1">
    <citation type="submission" date="2023-01" db="EMBL/GenBank/DDBJ databases">
        <title>Analysis of 21 Apiospora genomes using comparative genomics revels a genus with tremendous synthesis potential of carbohydrate active enzymes and secondary metabolites.</title>
        <authorList>
            <person name="Sorensen T."/>
        </authorList>
    </citation>
    <scope>NUCLEOTIDE SEQUENCE [LARGE SCALE GENOMIC DNA]</scope>
    <source>
        <strain evidence="2 3">CBS 114990</strain>
    </source>
</reference>
<dbReference type="Proteomes" id="UP001433268">
    <property type="component" value="Unassembled WGS sequence"/>
</dbReference>
<protein>
    <submittedName>
        <fullName evidence="2">Uncharacterized protein</fullName>
    </submittedName>
</protein>
<accession>A0ABR1UT00</accession>
<organism evidence="2 3">
    <name type="scientific">Apiospora hydei</name>
    <dbReference type="NCBI Taxonomy" id="1337664"/>
    <lineage>
        <taxon>Eukaryota</taxon>
        <taxon>Fungi</taxon>
        <taxon>Dikarya</taxon>
        <taxon>Ascomycota</taxon>
        <taxon>Pezizomycotina</taxon>
        <taxon>Sordariomycetes</taxon>
        <taxon>Xylariomycetidae</taxon>
        <taxon>Amphisphaeriales</taxon>
        <taxon>Apiosporaceae</taxon>
        <taxon>Apiospora</taxon>
    </lineage>
</organism>
<evidence type="ECO:0000313" key="3">
    <source>
        <dbReference type="Proteomes" id="UP001433268"/>
    </source>
</evidence>
<dbReference type="RefSeq" id="XP_066660663.1">
    <property type="nucleotide sequence ID" value="XM_066818475.1"/>
</dbReference>
<keyword evidence="3" id="KW-1185">Reference proteome</keyword>
<keyword evidence="1" id="KW-0472">Membrane</keyword>
<sequence length="190" mass="20951">MNTIAMKVFTMNARPKSIKEARFTSIAEIVPDGRDIKSPNLVSVVFPTLETFTSLLGIQPTDGRVTTQPIIIQYAPTPPDSPFIHKLTYTRAGVVLSSYPCTITANQYHYPSPSQQPAFTHIVDPDPAEINQQTPMSPEVIVSIVFGVIASLLAIAGVVATLYRHRKQRDADRATHSEGLLLDCLREQLH</sequence>
<proteinExistence type="predicted"/>
<keyword evidence="1" id="KW-0812">Transmembrane</keyword>
<dbReference type="EMBL" id="JAQQWN010000010">
    <property type="protein sequence ID" value="KAK8062064.1"/>
    <property type="molecule type" value="Genomic_DNA"/>
</dbReference>
<keyword evidence="1" id="KW-1133">Transmembrane helix</keyword>
<feature type="transmembrane region" description="Helical" evidence="1">
    <location>
        <begin position="140"/>
        <end position="163"/>
    </location>
</feature>
<evidence type="ECO:0000256" key="1">
    <source>
        <dbReference type="SAM" id="Phobius"/>
    </source>
</evidence>
<evidence type="ECO:0000313" key="2">
    <source>
        <dbReference type="EMBL" id="KAK8062064.1"/>
    </source>
</evidence>
<gene>
    <name evidence="2" type="ORF">PG997_014161</name>
</gene>
<name>A0ABR1UT00_9PEZI</name>
<comment type="caution">
    <text evidence="2">The sequence shown here is derived from an EMBL/GenBank/DDBJ whole genome shotgun (WGS) entry which is preliminary data.</text>
</comment>